<dbReference type="AlphaFoldDB" id="A0A7W3NRW3"/>
<dbReference type="Proteomes" id="UP000577386">
    <property type="component" value="Unassembled WGS sequence"/>
</dbReference>
<comment type="caution">
    <text evidence="2">The sequence shown here is derived from an EMBL/GenBank/DDBJ whole genome shotgun (WGS) entry which is preliminary data.</text>
</comment>
<gene>
    <name evidence="2" type="ORF">HDA42_004733</name>
</gene>
<feature type="domain" description="DUF1023" evidence="1">
    <location>
        <begin position="372"/>
        <end position="546"/>
    </location>
</feature>
<accession>A0A7W3NRW3</accession>
<organism evidence="2 3">
    <name type="scientific">Streptomyces murinus</name>
    <dbReference type="NCBI Taxonomy" id="33900"/>
    <lineage>
        <taxon>Bacteria</taxon>
        <taxon>Bacillati</taxon>
        <taxon>Actinomycetota</taxon>
        <taxon>Actinomycetes</taxon>
        <taxon>Kitasatosporales</taxon>
        <taxon>Streptomycetaceae</taxon>
        <taxon>Streptomyces</taxon>
    </lineage>
</organism>
<reference evidence="2 3" key="1">
    <citation type="submission" date="2020-08" db="EMBL/GenBank/DDBJ databases">
        <title>Sequencing the genomes of 1000 actinobacteria strains.</title>
        <authorList>
            <person name="Klenk H.-P."/>
        </authorList>
    </citation>
    <scope>NUCLEOTIDE SEQUENCE [LARGE SCALE GENOMIC DNA]</scope>
    <source>
        <strain evidence="2 3">DSM 41827</strain>
    </source>
</reference>
<dbReference type="Pfam" id="PF06259">
    <property type="entry name" value="Abhydrolase_8"/>
    <property type="match status" value="1"/>
</dbReference>
<evidence type="ECO:0000313" key="3">
    <source>
        <dbReference type="Proteomes" id="UP000577386"/>
    </source>
</evidence>
<sequence length="615" mass="65754">MDLATLKAFEPAEYEEAADGFQTVSDTASAAKDTVENGVRAGIRNTLEGKAADAALRELKELGKNFHYVQTECALVSTALNAFALDMATAKRKLTAALTDAEAAGCTVGADGSVGFPAGGKEVDGKVPEGGTVAVGTGIKDPTASALERQAVSLHPNPNFGKAVEFADRIGDALKEATDADAKWAPKLRALKADDDLVVSDRDWTDVRKDTGEVAKGADAYVRSLPKPPRSGDPAEVAEWWSGLSDEQRSAYLSLRPDSIGAMDGLPATVRDEANRVVLAESRGAYQDKLDAWTKKEPEHYRPYISPITGLEVKGAFVETEEWKEWDKKRQDLQGRIHGMDLIQDRFDRTGTDGLPEAYLIGFSPEGKGHDGKVILANGNPDTADHTGIYVPGTGTLLKDIGDDLGRGEALWHESDRYAQGQKVATITWFDYDAPLQAKPFEKGGGLFPEAMFDRYAEKGGPGLSHYLDGNLEARRSVSGNGDLGHITLTGHSYGTTLIGDAAKSRIWPEGALPVDDVIAVGSPGMQAKHAADLGIPQGHMWAEKGDGNDAGVRIGGKYLAGLGDDWTIPTDPEFGANIMESDAEDHGAFWDEGSTSLRNQALVIAGQYDKVTLE</sequence>
<protein>
    <recommendedName>
        <fullName evidence="1">DUF1023 domain-containing protein</fullName>
    </recommendedName>
</protein>
<evidence type="ECO:0000313" key="2">
    <source>
        <dbReference type="EMBL" id="MBA9055555.1"/>
    </source>
</evidence>
<dbReference type="GeneID" id="93976018"/>
<proteinExistence type="predicted"/>
<dbReference type="InterPro" id="IPR010427">
    <property type="entry name" value="DUF1023"/>
</dbReference>
<dbReference type="RefSeq" id="WP_182776505.1">
    <property type="nucleotide sequence ID" value="NZ_BAAAHW010000043.1"/>
</dbReference>
<dbReference type="EMBL" id="JACJIJ010000002">
    <property type="protein sequence ID" value="MBA9055555.1"/>
    <property type="molecule type" value="Genomic_DNA"/>
</dbReference>
<name>A0A7W3NRW3_STRMR</name>
<keyword evidence="3" id="KW-1185">Reference proteome</keyword>
<evidence type="ECO:0000259" key="1">
    <source>
        <dbReference type="Pfam" id="PF06259"/>
    </source>
</evidence>